<sequence>MKTIQRSIVGLFAASLATIFVSTTDAAPYQKGDVKLQSIGPLATGPDGVLFVSDPKAACIIAIKTADKPSDNTSGNFKVEGLNAKVAAVLGASVDQVRIIDLAVDTSSQTAYLSVIRGQGANANAAVVSVHPSGKIHVLSLKNVQHAVAKLSNAPADQETGTGRRRRNQRMESITDIAFV</sequence>
<dbReference type="EMBL" id="UINC01096098">
    <property type="protein sequence ID" value="SVC52704.1"/>
    <property type="molecule type" value="Genomic_DNA"/>
</dbReference>
<name>A0A382MUP9_9ZZZZ</name>
<evidence type="ECO:0000313" key="1">
    <source>
        <dbReference type="EMBL" id="SVC52704.1"/>
    </source>
</evidence>
<feature type="non-terminal residue" evidence="1">
    <location>
        <position position="180"/>
    </location>
</feature>
<dbReference type="AlphaFoldDB" id="A0A382MUP9"/>
<gene>
    <name evidence="1" type="ORF">METZ01_LOCUS305558</name>
</gene>
<accession>A0A382MUP9</accession>
<proteinExistence type="predicted"/>
<protein>
    <submittedName>
        <fullName evidence="1">Uncharacterized protein</fullName>
    </submittedName>
</protein>
<organism evidence="1">
    <name type="scientific">marine metagenome</name>
    <dbReference type="NCBI Taxonomy" id="408172"/>
    <lineage>
        <taxon>unclassified sequences</taxon>
        <taxon>metagenomes</taxon>
        <taxon>ecological metagenomes</taxon>
    </lineage>
</organism>
<reference evidence="1" key="1">
    <citation type="submission" date="2018-05" db="EMBL/GenBank/DDBJ databases">
        <authorList>
            <person name="Lanie J.A."/>
            <person name="Ng W.-L."/>
            <person name="Kazmierczak K.M."/>
            <person name="Andrzejewski T.M."/>
            <person name="Davidsen T.M."/>
            <person name="Wayne K.J."/>
            <person name="Tettelin H."/>
            <person name="Glass J.I."/>
            <person name="Rusch D."/>
            <person name="Podicherti R."/>
            <person name="Tsui H.-C.T."/>
            <person name="Winkler M.E."/>
        </authorList>
    </citation>
    <scope>NUCLEOTIDE SEQUENCE</scope>
</reference>